<sequence length="65" mass="7440">MYSCPTHLQTFIRAVPVCHQTTTLSEVWSIFCQEKCDRIVVISPQDHPLGVVYLCRLIGSVFRSE</sequence>
<evidence type="ECO:0000313" key="1">
    <source>
        <dbReference type="EMBL" id="ERT03675.1"/>
    </source>
</evidence>
<dbReference type="InterPro" id="IPR046342">
    <property type="entry name" value="CBS_dom_sf"/>
</dbReference>
<dbReference type="SUPFAM" id="SSF54631">
    <property type="entry name" value="CBS-domain pair"/>
    <property type="match status" value="1"/>
</dbReference>
<evidence type="ECO:0000313" key="2">
    <source>
        <dbReference type="Proteomes" id="UP000017127"/>
    </source>
</evidence>
<organism evidence="1 2">
    <name type="scientific">Lyngbya aestuarii BL J</name>
    <dbReference type="NCBI Taxonomy" id="1348334"/>
    <lineage>
        <taxon>Bacteria</taxon>
        <taxon>Bacillati</taxon>
        <taxon>Cyanobacteriota</taxon>
        <taxon>Cyanophyceae</taxon>
        <taxon>Oscillatoriophycideae</taxon>
        <taxon>Oscillatoriales</taxon>
        <taxon>Microcoleaceae</taxon>
        <taxon>Lyngbya</taxon>
    </lineage>
</organism>
<dbReference type="Proteomes" id="UP000017127">
    <property type="component" value="Unassembled WGS sequence"/>
</dbReference>
<dbReference type="RefSeq" id="WP_023069934.1">
    <property type="nucleotide sequence ID" value="NZ_AUZM01000279.1"/>
</dbReference>
<keyword evidence="2" id="KW-1185">Reference proteome</keyword>
<comment type="caution">
    <text evidence="1">The sequence shown here is derived from an EMBL/GenBank/DDBJ whole genome shotgun (WGS) entry which is preliminary data.</text>
</comment>
<protein>
    <submittedName>
        <fullName evidence="1">Putative Sensor domain protein</fullName>
    </submittedName>
</protein>
<name>U7Q9D3_9CYAN</name>
<proteinExistence type="predicted"/>
<gene>
    <name evidence="1" type="ORF">M595_6385</name>
</gene>
<dbReference type="AlphaFoldDB" id="U7Q9D3"/>
<dbReference type="Gene3D" id="3.10.580.10">
    <property type="entry name" value="CBS-domain"/>
    <property type="match status" value="1"/>
</dbReference>
<feature type="non-terminal residue" evidence="1">
    <location>
        <position position="65"/>
    </location>
</feature>
<dbReference type="EMBL" id="AUZM01000279">
    <property type="protein sequence ID" value="ERT03675.1"/>
    <property type="molecule type" value="Genomic_DNA"/>
</dbReference>
<reference evidence="1 2" key="1">
    <citation type="journal article" date="2013" name="Front. Microbiol.">
        <title>Comparative genomic analyses of the cyanobacterium, Lyngbya aestuarii BL J, a powerful hydrogen producer.</title>
        <authorList>
            <person name="Kothari A."/>
            <person name="Vaughn M."/>
            <person name="Garcia-Pichel F."/>
        </authorList>
    </citation>
    <scope>NUCLEOTIDE SEQUENCE [LARGE SCALE GENOMIC DNA]</scope>
    <source>
        <strain evidence="1 2">BL J</strain>
    </source>
</reference>
<accession>U7Q9D3</accession>